<keyword evidence="2 3" id="KW-0687">Ribonucleoprotein</keyword>
<reference evidence="7" key="1">
    <citation type="submission" date="2017-09" db="EMBL/GenBank/DDBJ databases">
        <title>Depth-based differentiation of microbial function through sediment-hosted aquifers and enrichment of novel symbionts in the deep terrestrial subsurface.</title>
        <authorList>
            <person name="Probst A.J."/>
            <person name="Ladd B."/>
            <person name="Jarett J.K."/>
            <person name="Geller-Mcgrath D.E."/>
            <person name="Sieber C.M.K."/>
            <person name="Emerson J.B."/>
            <person name="Anantharaman K."/>
            <person name="Thomas B.C."/>
            <person name="Malmstrom R."/>
            <person name="Stieglmeier M."/>
            <person name="Klingl A."/>
            <person name="Woyke T."/>
            <person name="Ryan C.M."/>
            <person name="Banfield J.F."/>
        </authorList>
    </citation>
    <scope>NUCLEOTIDE SEQUENCE [LARGE SCALE GENOMIC DNA]</scope>
</reference>
<evidence type="ECO:0000256" key="3">
    <source>
        <dbReference type="HAMAP-Rule" id="MF_01367"/>
    </source>
</evidence>
<name>A0A2H0TK66_9BACT</name>
<dbReference type="Pfam" id="PF00238">
    <property type="entry name" value="Ribosomal_L14"/>
    <property type="match status" value="1"/>
</dbReference>
<dbReference type="HAMAP" id="MF_01367">
    <property type="entry name" value="Ribosomal_uL14"/>
    <property type="match status" value="1"/>
</dbReference>
<dbReference type="PANTHER" id="PTHR11761">
    <property type="entry name" value="50S/60S RIBOSOMAL PROTEIN L14/L23"/>
    <property type="match status" value="1"/>
</dbReference>
<dbReference type="SMART" id="SM01374">
    <property type="entry name" value="Ribosomal_L14"/>
    <property type="match status" value="1"/>
</dbReference>
<dbReference type="GO" id="GO:0070180">
    <property type="term" value="F:large ribosomal subunit rRNA binding"/>
    <property type="evidence" value="ECO:0007669"/>
    <property type="project" value="TreeGrafter"/>
</dbReference>
<gene>
    <name evidence="3" type="primary">rplN</name>
    <name evidence="6" type="ORF">COU43_03030</name>
</gene>
<dbReference type="GO" id="GO:0022625">
    <property type="term" value="C:cytosolic large ribosomal subunit"/>
    <property type="evidence" value="ECO:0007669"/>
    <property type="project" value="TreeGrafter"/>
</dbReference>
<evidence type="ECO:0000256" key="4">
    <source>
        <dbReference type="RuleBase" id="RU003949"/>
    </source>
</evidence>
<dbReference type="Proteomes" id="UP000228909">
    <property type="component" value="Unassembled WGS sequence"/>
</dbReference>
<dbReference type="NCBIfam" id="TIGR01067">
    <property type="entry name" value="rplN_bact"/>
    <property type="match status" value="1"/>
</dbReference>
<comment type="similarity">
    <text evidence="3 4">Belongs to the universal ribosomal protein uL14 family.</text>
</comment>
<keyword evidence="1 3" id="KW-0689">Ribosomal protein</keyword>
<comment type="subunit">
    <text evidence="3">Part of the 50S ribosomal subunit. Forms a cluster with proteins L3 and L19. In the 70S ribosome, L14 and L19 interact and together make contacts with the 16S rRNA in bridges B5 and B8.</text>
</comment>
<sequence length="123" mass="13806">MIQPRTMLKVADNTGAKILQCFHVLGGTKRRYAQLGDVIVGTVKKAEPRRLVKKHDVVRAVIIRQKKFFRRSDGSYIRFDDNACCLLEGKTKEPKGGRILGPVAREVKEKGFEKVAALAEELV</sequence>
<evidence type="ECO:0000256" key="1">
    <source>
        <dbReference type="ARBA" id="ARBA00022980"/>
    </source>
</evidence>
<dbReference type="GO" id="GO:0006412">
    <property type="term" value="P:translation"/>
    <property type="evidence" value="ECO:0007669"/>
    <property type="project" value="UniProtKB-UniRule"/>
</dbReference>
<dbReference type="Gene3D" id="2.40.150.20">
    <property type="entry name" value="Ribosomal protein L14"/>
    <property type="match status" value="1"/>
</dbReference>
<keyword evidence="3 5" id="KW-0699">rRNA-binding</keyword>
<accession>A0A2H0TK66</accession>
<evidence type="ECO:0000256" key="2">
    <source>
        <dbReference type="ARBA" id="ARBA00023274"/>
    </source>
</evidence>
<dbReference type="CDD" id="cd00337">
    <property type="entry name" value="Ribosomal_uL14"/>
    <property type="match status" value="1"/>
</dbReference>
<dbReference type="InterPro" id="IPR005745">
    <property type="entry name" value="Ribosomal_uL14_bac-type"/>
</dbReference>
<keyword evidence="3 5" id="KW-0694">RNA-binding</keyword>
<evidence type="ECO:0000313" key="7">
    <source>
        <dbReference type="Proteomes" id="UP000228909"/>
    </source>
</evidence>
<dbReference type="InterPro" id="IPR000218">
    <property type="entry name" value="Ribosomal_uL14"/>
</dbReference>
<dbReference type="PANTHER" id="PTHR11761:SF3">
    <property type="entry name" value="LARGE RIBOSOMAL SUBUNIT PROTEIN UL14M"/>
    <property type="match status" value="1"/>
</dbReference>
<dbReference type="SUPFAM" id="SSF50193">
    <property type="entry name" value="Ribosomal protein L14"/>
    <property type="match status" value="1"/>
</dbReference>
<comment type="function">
    <text evidence="3 5">Binds to 23S rRNA. Forms part of two intersubunit bridges in the 70S ribosome.</text>
</comment>
<protein>
    <recommendedName>
        <fullName evidence="3">Large ribosomal subunit protein uL14</fullName>
    </recommendedName>
</protein>
<organism evidence="6 7">
    <name type="scientific">Candidatus Nealsonbacteria bacterium CG10_big_fil_rev_8_21_14_0_10_37_25</name>
    <dbReference type="NCBI Taxonomy" id="1974711"/>
    <lineage>
        <taxon>Bacteria</taxon>
        <taxon>Candidatus Nealsoniibacteriota</taxon>
    </lineage>
</organism>
<evidence type="ECO:0000256" key="5">
    <source>
        <dbReference type="RuleBase" id="RU003950"/>
    </source>
</evidence>
<dbReference type="GO" id="GO:0003735">
    <property type="term" value="F:structural constituent of ribosome"/>
    <property type="evidence" value="ECO:0007669"/>
    <property type="project" value="InterPro"/>
</dbReference>
<dbReference type="InterPro" id="IPR036853">
    <property type="entry name" value="Ribosomal_uL14_sf"/>
</dbReference>
<proteinExistence type="inferred from homology"/>
<comment type="caution">
    <text evidence="6">The sequence shown here is derived from an EMBL/GenBank/DDBJ whole genome shotgun (WGS) entry which is preliminary data.</text>
</comment>
<dbReference type="EMBL" id="PFCK01000085">
    <property type="protein sequence ID" value="PIR71374.1"/>
    <property type="molecule type" value="Genomic_DNA"/>
</dbReference>
<evidence type="ECO:0000313" key="6">
    <source>
        <dbReference type="EMBL" id="PIR71374.1"/>
    </source>
</evidence>
<dbReference type="AlphaFoldDB" id="A0A2H0TK66"/>